<sequence>MGKLIKFLIYLVILGFIGLAIYAYVGPFFGAEFAPPQVEVREPVTLEGQ</sequence>
<reference evidence="2" key="1">
    <citation type="journal article" date="2015" name="Nature">
        <title>Complex archaea that bridge the gap between prokaryotes and eukaryotes.</title>
        <authorList>
            <person name="Spang A."/>
            <person name="Saw J.H."/>
            <person name="Jorgensen S.L."/>
            <person name="Zaremba-Niedzwiedzka K."/>
            <person name="Martijn J."/>
            <person name="Lind A.E."/>
            <person name="van Eijk R."/>
            <person name="Schleper C."/>
            <person name="Guy L."/>
            <person name="Ettema T.J."/>
        </authorList>
    </citation>
    <scope>NUCLEOTIDE SEQUENCE</scope>
</reference>
<protein>
    <submittedName>
        <fullName evidence="2">Uncharacterized protein</fullName>
    </submittedName>
</protein>
<feature type="transmembrane region" description="Helical" evidence="1">
    <location>
        <begin position="7"/>
        <end position="25"/>
    </location>
</feature>
<proteinExistence type="predicted"/>
<gene>
    <name evidence="2" type="ORF">LCGC14_0868460</name>
</gene>
<keyword evidence="1" id="KW-1133">Transmembrane helix</keyword>
<accession>A0A0F9P5D5</accession>
<comment type="caution">
    <text evidence="2">The sequence shown here is derived from an EMBL/GenBank/DDBJ whole genome shotgun (WGS) entry which is preliminary data.</text>
</comment>
<keyword evidence="1" id="KW-0812">Transmembrane</keyword>
<organism evidence="2">
    <name type="scientific">marine sediment metagenome</name>
    <dbReference type="NCBI Taxonomy" id="412755"/>
    <lineage>
        <taxon>unclassified sequences</taxon>
        <taxon>metagenomes</taxon>
        <taxon>ecological metagenomes</taxon>
    </lineage>
</organism>
<name>A0A0F9P5D5_9ZZZZ</name>
<evidence type="ECO:0000313" key="2">
    <source>
        <dbReference type="EMBL" id="KKN27060.1"/>
    </source>
</evidence>
<dbReference type="AlphaFoldDB" id="A0A0F9P5D5"/>
<evidence type="ECO:0000256" key="1">
    <source>
        <dbReference type="SAM" id="Phobius"/>
    </source>
</evidence>
<dbReference type="EMBL" id="LAZR01002671">
    <property type="protein sequence ID" value="KKN27060.1"/>
    <property type="molecule type" value="Genomic_DNA"/>
</dbReference>
<keyword evidence="1" id="KW-0472">Membrane</keyword>